<name>M7BSN2_CHEMY</name>
<protein>
    <submittedName>
        <fullName evidence="1">Uncharacterized protein</fullName>
    </submittedName>
</protein>
<accession>M7BSN2</accession>
<dbReference type="InterPro" id="IPR012337">
    <property type="entry name" value="RNaseH-like_sf"/>
</dbReference>
<dbReference type="Proteomes" id="UP000031443">
    <property type="component" value="Unassembled WGS sequence"/>
</dbReference>
<evidence type="ECO:0000313" key="2">
    <source>
        <dbReference type="Proteomes" id="UP000031443"/>
    </source>
</evidence>
<sequence>MGHNAVRHLIVSTAESGCEELKKALEQKLCYLKMDVAICGNGNFLATSAQYYEEGKDKVVVKMLDIIDTEGCHNSSTILPDEGTKGMDEIELNMDAVAQWVNDPSPILPTWLHEDDSKVQLMRCGIHTLQLTIWDGLNKEHVKKFLAKIQQVIVNLRTPSIRSVLLDLHGVTQSLDSVTSWGSTFVMIDQLLVFQSYCEQVAAAGTRELKLTKAEWDEEKNLQDLLAKPNQTTVNLQAVDVTPGVLMKEW</sequence>
<keyword evidence="2" id="KW-1185">Reference proteome</keyword>
<evidence type="ECO:0000313" key="1">
    <source>
        <dbReference type="EMBL" id="EMP40871.1"/>
    </source>
</evidence>
<dbReference type="SUPFAM" id="SSF53098">
    <property type="entry name" value="Ribonuclease H-like"/>
    <property type="match status" value="1"/>
</dbReference>
<reference evidence="2" key="1">
    <citation type="journal article" date="2013" name="Nat. Genet.">
        <title>The draft genomes of soft-shell turtle and green sea turtle yield insights into the development and evolution of the turtle-specific body plan.</title>
        <authorList>
            <person name="Wang Z."/>
            <person name="Pascual-Anaya J."/>
            <person name="Zadissa A."/>
            <person name="Li W."/>
            <person name="Niimura Y."/>
            <person name="Huang Z."/>
            <person name="Li C."/>
            <person name="White S."/>
            <person name="Xiong Z."/>
            <person name="Fang D."/>
            <person name="Wang B."/>
            <person name="Ming Y."/>
            <person name="Chen Y."/>
            <person name="Zheng Y."/>
            <person name="Kuraku S."/>
            <person name="Pignatelli M."/>
            <person name="Herrero J."/>
            <person name="Beal K."/>
            <person name="Nozawa M."/>
            <person name="Li Q."/>
            <person name="Wang J."/>
            <person name="Zhang H."/>
            <person name="Yu L."/>
            <person name="Shigenobu S."/>
            <person name="Wang J."/>
            <person name="Liu J."/>
            <person name="Flicek P."/>
            <person name="Searle S."/>
            <person name="Wang J."/>
            <person name="Kuratani S."/>
            <person name="Yin Y."/>
            <person name="Aken B."/>
            <person name="Zhang G."/>
            <person name="Irie N."/>
        </authorList>
    </citation>
    <scope>NUCLEOTIDE SEQUENCE [LARGE SCALE GENOMIC DNA]</scope>
</reference>
<dbReference type="AlphaFoldDB" id="M7BSN2"/>
<organism evidence="1 2">
    <name type="scientific">Chelonia mydas</name>
    <name type="common">Green sea-turtle</name>
    <name type="synonym">Chelonia agassizi</name>
    <dbReference type="NCBI Taxonomy" id="8469"/>
    <lineage>
        <taxon>Eukaryota</taxon>
        <taxon>Metazoa</taxon>
        <taxon>Chordata</taxon>
        <taxon>Craniata</taxon>
        <taxon>Vertebrata</taxon>
        <taxon>Euteleostomi</taxon>
        <taxon>Archelosauria</taxon>
        <taxon>Testudinata</taxon>
        <taxon>Testudines</taxon>
        <taxon>Cryptodira</taxon>
        <taxon>Durocryptodira</taxon>
        <taxon>Americhelydia</taxon>
        <taxon>Chelonioidea</taxon>
        <taxon>Cheloniidae</taxon>
        <taxon>Chelonia</taxon>
    </lineage>
</organism>
<dbReference type="EMBL" id="KB503068">
    <property type="protein sequence ID" value="EMP40871.1"/>
    <property type="molecule type" value="Genomic_DNA"/>
</dbReference>
<proteinExistence type="predicted"/>
<gene>
    <name evidence="1" type="ORF">UY3_01997</name>
</gene>